<protein>
    <submittedName>
        <fullName evidence="1">Uncharacterized protein</fullName>
    </submittedName>
</protein>
<proteinExistence type="predicted"/>
<evidence type="ECO:0000313" key="1">
    <source>
        <dbReference type="EMBL" id="KAF9644055.1"/>
    </source>
</evidence>
<organism evidence="1 2">
    <name type="scientific">Thelephora ganbajun</name>
    <name type="common">Ganba fungus</name>
    <dbReference type="NCBI Taxonomy" id="370292"/>
    <lineage>
        <taxon>Eukaryota</taxon>
        <taxon>Fungi</taxon>
        <taxon>Dikarya</taxon>
        <taxon>Basidiomycota</taxon>
        <taxon>Agaricomycotina</taxon>
        <taxon>Agaricomycetes</taxon>
        <taxon>Thelephorales</taxon>
        <taxon>Thelephoraceae</taxon>
        <taxon>Thelephora</taxon>
    </lineage>
</organism>
<name>A0ACB6Z3V3_THEGA</name>
<dbReference type="Proteomes" id="UP000886501">
    <property type="component" value="Unassembled WGS sequence"/>
</dbReference>
<evidence type="ECO:0000313" key="2">
    <source>
        <dbReference type="Proteomes" id="UP000886501"/>
    </source>
</evidence>
<gene>
    <name evidence="1" type="ORF">BDM02DRAFT_3122508</name>
</gene>
<comment type="caution">
    <text evidence="1">The sequence shown here is derived from an EMBL/GenBank/DDBJ whole genome shotgun (WGS) entry which is preliminary data.</text>
</comment>
<sequence>MTNLSKRKADCISNHLATLFPSPTLSSFLKRCHDTPWFHWLLPSLNLGRTNCLSVHNHSQLSLPTTTSPPI</sequence>
<keyword evidence="2" id="KW-1185">Reference proteome</keyword>
<accession>A0ACB6Z3V3</accession>
<dbReference type="EMBL" id="MU118163">
    <property type="protein sequence ID" value="KAF9644055.1"/>
    <property type="molecule type" value="Genomic_DNA"/>
</dbReference>
<reference evidence="1" key="2">
    <citation type="journal article" date="2020" name="Nat. Commun.">
        <title>Large-scale genome sequencing of mycorrhizal fungi provides insights into the early evolution of symbiotic traits.</title>
        <authorList>
            <person name="Miyauchi S."/>
            <person name="Kiss E."/>
            <person name="Kuo A."/>
            <person name="Drula E."/>
            <person name="Kohler A."/>
            <person name="Sanchez-Garcia M."/>
            <person name="Morin E."/>
            <person name="Andreopoulos B."/>
            <person name="Barry K.W."/>
            <person name="Bonito G."/>
            <person name="Buee M."/>
            <person name="Carver A."/>
            <person name="Chen C."/>
            <person name="Cichocki N."/>
            <person name="Clum A."/>
            <person name="Culley D."/>
            <person name="Crous P.W."/>
            <person name="Fauchery L."/>
            <person name="Girlanda M."/>
            <person name="Hayes R.D."/>
            <person name="Keri Z."/>
            <person name="LaButti K."/>
            <person name="Lipzen A."/>
            <person name="Lombard V."/>
            <person name="Magnuson J."/>
            <person name="Maillard F."/>
            <person name="Murat C."/>
            <person name="Nolan M."/>
            <person name="Ohm R.A."/>
            <person name="Pangilinan J."/>
            <person name="Pereira M.F."/>
            <person name="Perotto S."/>
            <person name="Peter M."/>
            <person name="Pfister S."/>
            <person name="Riley R."/>
            <person name="Sitrit Y."/>
            <person name="Stielow J.B."/>
            <person name="Szollosi G."/>
            <person name="Zifcakova L."/>
            <person name="Stursova M."/>
            <person name="Spatafora J.W."/>
            <person name="Tedersoo L."/>
            <person name="Vaario L.M."/>
            <person name="Yamada A."/>
            <person name="Yan M."/>
            <person name="Wang P."/>
            <person name="Xu J."/>
            <person name="Bruns T."/>
            <person name="Baldrian P."/>
            <person name="Vilgalys R."/>
            <person name="Dunand C."/>
            <person name="Henrissat B."/>
            <person name="Grigoriev I.V."/>
            <person name="Hibbett D."/>
            <person name="Nagy L.G."/>
            <person name="Martin F.M."/>
        </authorList>
    </citation>
    <scope>NUCLEOTIDE SEQUENCE</scope>
    <source>
        <strain evidence="1">P2</strain>
    </source>
</reference>
<reference evidence="1" key="1">
    <citation type="submission" date="2019-10" db="EMBL/GenBank/DDBJ databases">
        <authorList>
            <consortium name="DOE Joint Genome Institute"/>
            <person name="Kuo A."/>
            <person name="Miyauchi S."/>
            <person name="Kiss E."/>
            <person name="Drula E."/>
            <person name="Kohler A."/>
            <person name="Sanchez-Garcia M."/>
            <person name="Andreopoulos B."/>
            <person name="Barry K.W."/>
            <person name="Bonito G."/>
            <person name="Buee M."/>
            <person name="Carver A."/>
            <person name="Chen C."/>
            <person name="Cichocki N."/>
            <person name="Clum A."/>
            <person name="Culley D."/>
            <person name="Crous P.W."/>
            <person name="Fauchery L."/>
            <person name="Girlanda M."/>
            <person name="Hayes R."/>
            <person name="Keri Z."/>
            <person name="Labutti K."/>
            <person name="Lipzen A."/>
            <person name="Lombard V."/>
            <person name="Magnuson J."/>
            <person name="Maillard F."/>
            <person name="Morin E."/>
            <person name="Murat C."/>
            <person name="Nolan M."/>
            <person name="Ohm R."/>
            <person name="Pangilinan J."/>
            <person name="Pereira M."/>
            <person name="Perotto S."/>
            <person name="Peter M."/>
            <person name="Riley R."/>
            <person name="Sitrit Y."/>
            <person name="Stielow B."/>
            <person name="Szollosi G."/>
            <person name="Zifcakova L."/>
            <person name="Stursova M."/>
            <person name="Spatafora J.W."/>
            <person name="Tedersoo L."/>
            <person name="Vaario L.-M."/>
            <person name="Yamada A."/>
            <person name="Yan M."/>
            <person name="Wang P."/>
            <person name="Xu J."/>
            <person name="Bruns T."/>
            <person name="Baldrian P."/>
            <person name="Vilgalys R."/>
            <person name="Henrissat B."/>
            <person name="Grigoriev I.V."/>
            <person name="Hibbett D."/>
            <person name="Nagy L.G."/>
            <person name="Martin F.M."/>
        </authorList>
    </citation>
    <scope>NUCLEOTIDE SEQUENCE</scope>
    <source>
        <strain evidence="1">P2</strain>
    </source>
</reference>